<keyword evidence="1" id="KW-0479">Metal-binding</keyword>
<dbReference type="PANTHER" id="PTHR21402:SF10">
    <property type="entry name" value="U11_U12 SMALL NUCLEAR RIBONUCLEOPROTEIN 48 KDA PROTEIN"/>
    <property type="match status" value="1"/>
</dbReference>
<keyword evidence="7" id="KW-0687">Ribonucleoprotein</keyword>
<dbReference type="GO" id="GO:0005829">
    <property type="term" value="C:cytosol"/>
    <property type="evidence" value="ECO:0007669"/>
    <property type="project" value="TreeGrafter"/>
</dbReference>
<protein>
    <submittedName>
        <fullName evidence="7">U11/U12 small nuclear ribonucleoprotein 48 kDa protein</fullName>
    </submittedName>
</protein>
<evidence type="ECO:0000256" key="3">
    <source>
        <dbReference type="ARBA" id="ARBA00022833"/>
    </source>
</evidence>
<reference evidence="7" key="1">
    <citation type="submission" date="2025-08" db="UniProtKB">
        <authorList>
            <consortium name="RefSeq"/>
        </authorList>
    </citation>
    <scope>IDENTIFICATION</scope>
</reference>
<dbReference type="InterPro" id="IPR051591">
    <property type="entry name" value="UPF0224_FAM112_RNA_Proc"/>
</dbReference>
<gene>
    <name evidence="7" type="primary">SNRNP48</name>
</gene>
<dbReference type="GO" id="GO:0005689">
    <property type="term" value="C:U12-type spliceosomal complex"/>
    <property type="evidence" value="ECO:0007669"/>
    <property type="project" value="TreeGrafter"/>
</dbReference>
<evidence type="ECO:0000256" key="4">
    <source>
        <dbReference type="SAM" id="MobiDB-lite"/>
    </source>
</evidence>
<evidence type="ECO:0000313" key="6">
    <source>
        <dbReference type="Proteomes" id="UP000515159"/>
    </source>
</evidence>
<proteinExistence type="predicted"/>
<keyword evidence="6" id="KW-1185">Reference proteome</keyword>
<dbReference type="GO" id="GO:0005654">
    <property type="term" value="C:nucleoplasm"/>
    <property type="evidence" value="ECO:0007669"/>
    <property type="project" value="TreeGrafter"/>
</dbReference>
<evidence type="ECO:0000256" key="2">
    <source>
        <dbReference type="ARBA" id="ARBA00022771"/>
    </source>
</evidence>
<dbReference type="PROSITE" id="PS51800">
    <property type="entry name" value="ZF_CHHC_U11_48K"/>
    <property type="match status" value="1"/>
</dbReference>
<dbReference type="InParanoid" id="A0A6P8QVQ1"/>
<feature type="compositionally biased region" description="Basic and acidic residues" evidence="4">
    <location>
        <begin position="263"/>
        <end position="288"/>
    </location>
</feature>
<dbReference type="OrthoDB" id="69229at2759"/>
<dbReference type="FunCoup" id="A0A6P8QVQ1">
    <property type="interactions" value="3601"/>
</dbReference>
<dbReference type="PANTHER" id="PTHR21402">
    <property type="entry name" value="GAMETOCYTE SPECIFIC FACTOR 1-RELATED"/>
    <property type="match status" value="1"/>
</dbReference>
<keyword evidence="3" id="KW-0862">Zinc</keyword>
<dbReference type="GeneID" id="117355749"/>
<feature type="compositionally biased region" description="Basic and acidic residues" evidence="4">
    <location>
        <begin position="305"/>
        <end position="322"/>
    </location>
</feature>
<evidence type="ECO:0000256" key="1">
    <source>
        <dbReference type="ARBA" id="ARBA00022723"/>
    </source>
</evidence>
<sequence>MAGPGVQELREFADGCLQQLQEVLASLNWSLPGDAGETGRALCPYDANHQMPESALGKHVASCRLRQLGYSEEEIDLLCEPSFFYGKTQLPTAAVDQALQTQIIKQARERASHERGSAFEENSYSAVPVEVPENHKHAVCNLTPADRLAIYDYVLEETKKQRSIAQVTENDSDLFEDLAAKVNQEDGQKGPKSHLEILAEMRDYKRRRQSYRAKNVHITKKSYTEVIRDVISVHMEELTNHWQEEDGADAQEGTSHFTSAKSARKEARRSASLDSRHSGGSHREMDYSKHRREHSRSPHKRKRSRSTDRDSRRKRKRDEERRHSNKTRT</sequence>
<dbReference type="GO" id="GO:0008270">
    <property type="term" value="F:zinc ion binding"/>
    <property type="evidence" value="ECO:0007669"/>
    <property type="project" value="UniProtKB-KW"/>
</dbReference>
<feature type="region of interest" description="Disordered" evidence="4">
    <location>
        <begin position="244"/>
        <end position="329"/>
    </location>
</feature>
<feature type="domain" description="CHHC U11-48K-type" evidence="5">
    <location>
        <begin position="40"/>
        <end position="67"/>
    </location>
</feature>
<evidence type="ECO:0000313" key="7">
    <source>
        <dbReference type="RefSeq" id="XP_033790626.1"/>
    </source>
</evidence>
<dbReference type="Pfam" id="PF05253">
    <property type="entry name" value="zf-U11-48K"/>
    <property type="match status" value="1"/>
</dbReference>
<feature type="compositionally biased region" description="Basic residues" evidence="4">
    <location>
        <begin position="289"/>
        <end position="304"/>
    </location>
</feature>
<dbReference type="Proteomes" id="UP000515159">
    <property type="component" value="Chromosome 2"/>
</dbReference>
<dbReference type="InterPro" id="IPR022776">
    <property type="entry name" value="TRM13/UPF0224_CHHC_Znf_dom"/>
</dbReference>
<dbReference type="CTD" id="154007"/>
<dbReference type="KEGG" id="gsh:117355749"/>
<keyword evidence="2" id="KW-0863">Zinc-finger</keyword>
<accession>A0A6P8QVQ1</accession>
<evidence type="ECO:0000259" key="5">
    <source>
        <dbReference type="PROSITE" id="PS51800"/>
    </source>
</evidence>
<dbReference type="RefSeq" id="XP_033790626.1">
    <property type="nucleotide sequence ID" value="XM_033934735.1"/>
</dbReference>
<dbReference type="AlphaFoldDB" id="A0A6P8QVQ1"/>
<organism evidence="6 7">
    <name type="scientific">Geotrypetes seraphini</name>
    <name type="common">Gaboon caecilian</name>
    <name type="synonym">Caecilia seraphini</name>
    <dbReference type="NCBI Taxonomy" id="260995"/>
    <lineage>
        <taxon>Eukaryota</taxon>
        <taxon>Metazoa</taxon>
        <taxon>Chordata</taxon>
        <taxon>Craniata</taxon>
        <taxon>Vertebrata</taxon>
        <taxon>Euteleostomi</taxon>
        <taxon>Amphibia</taxon>
        <taxon>Gymnophiona</taxon>
        <taxon>Geotrypetes</taxon>
    </lineage>
</organism>
<name>A0A6P8QVQ1_GEOSA</name>